<reference evidence="3 4" key="1">
    <citation type="journal article" date="2015" name="BMC Genomics">
        <title>Gene expression during zombie ant biting behavior reflects the complexity underlying fungal parasitic behavioral manipulation.</title>
        <authorList>
            <person name="de Bekker C."/>
            <person name="Ohm R.A."/>
            <person name="Loreto R.G."/>
            <person name="Sebastian A."/>
            <person name="Albert I."/>
            <person name="Merrow M."/>
            <person name="Brachmann A."/>
            <person name="Hughes D.P."/>
        </authorList>
    </citation>
    <scope>NUCLEOTIDE SEQUENCE [LARGE SCALE GENOMIC DNA]</scope>
    <source>
        <strain evidence="3 4">SC16a</strain>
    </source>
</reference>
<dbReference type="Pfam" id="PF00293">
    <property type="entry name" value="NUDIX"/>
    <property type="match status" value="1"/>
</dbReference>
<comment type="caution">
    <text evidence="3">The sequence shown here is derived from an EMBL/GenBank/DDBJ whole genome shotgun (WGS) entry which is preliminary data.</text>
</comment>
<accession>A0A2A9NY46</accession>
<organism evidence="3 4">
    <name type="scientific">Ophiocordyceps unilateralis</name>
    <name type="common">Zombie-ant fungus</name>
    <name type="synonym">Torrubia unilateralis</name>
    <dbReference type="NCBI Taxonomy" id="268505"/>
    <lineage>
        <taxon>Eukaryota</taxon>
        <taxon>Fungi</taxon>
        <taxon>Dikarya</taxon>
        <taxon>Ascomycota</taxon>
        <taxon>Pezizomycotina</taxon>
        <taxon>Sordariomycetes</taxon>
        <taxon>Hypocreomycetidae</taxon>
        <taxon>Hypocreales</taxon>
        <taxon>Ophiocordycipitaceae</taxon>
        <taxon>Ophiocordyceps</taxon>
    </lineage>
</organism>
<dbReference type="GO" id="GO:0044715">
    <property type="term" value="F:8-oxo-dGDP phosphatase activity"/>
    <property type="evidence" value="ECO:0007669"/>
    <property type="project" value="TreeGrafter"/>
</dbReference>
<feature type="compositionally biased region" description="Polar residues" evidence="1">
    <location>
        <begin position="1"/>
        <end position="12"/>
    </location>
</feature>
<feature type="region of interest" description="Disordered" evidence="1">
    <location>
        <begin position="1"/>
        <end position="20"/>
    </location>
</feature>
<proteinExistence type="predicted"/>
<sequence>MRNNKNNNTPSIHAQGGARRFPYGQDQGSIATVPELARNGLFILLWEDDEGRYPIGYMLDRVVEELLRVPPSVRGPVDLNGNNRSILLFQLPTEGERSRLVAGLAHYWRVRETFGLLRRWRDEAWPVYSRKGELLFTVERAAMGLLGTMRYGAHLTAYINDASASHGIKLWVARRAANKATFPGMLDNTVAGGLVPGEDPIDCIVREAVEEASLSVDLVRRSVSCWVYDLHLPANETPKPNDGEVDQFFLCDVDQIKADMADGKFKPNCAVVLLDFFIRHGILTKADEDYLDIINSRMHRELPFPGPHKGDWHPVEKPSSHF</sequence>
<dbReference type="SUPFAM" id="SSF55811">
    <property type="entry name" value="Nudix"/>
    <property type="match status" value="1"/>
</dbReference>
<keyword evidence="4" id="KW-1185">Reference proteome</keyword>
<dbReference type="Pfam" id="PF15916">
    <property type="entry name" value="DUF4743"/>
    <property type="match status" value="1"/>
</dbReference>
<dbReference type="AlphaFoldDB" id="A0A2A9NY46"/>
<evidence type="ECO:0000256" key="1">
    <source>
        <dbReference type="SAM" id="MobiDB-lite"/>
    </source>
</evidence>
<dbReference type="InterPro" id="IPR031804">
    <property type="entry name" value="DUF4743"/>
</dbReference>
<dbReference type="OrthoDB" id="10261522at2759"/>
<name>A0A2A9NY46_OPHUN</name>
<evidence type="ECO:0000313" key="4">
    <source>
        <dbReference type="Proteomes" id="UP000037136"/>
    </source>
</evidence>
<dbReference type="STRING" id="268505.A0A2A9NY46"/>
<protein>
    <recommendedName>
        <fullName evidence="2">Nudix hydrolase domain-containing protein</fullName>
    </recommendedName>
</protein>
<evidence type="ECO:0000313" key="3">
    <source>
        <dbReference type="EMBL" id="PFH55059.1"/>
    </source>
</evidence>
<dbReference type="PROSITE" id="PS51462">
    <property type="entry name" value="NUDIX"/>
    <property type="match status" value="1"/>
</dbReference>
<dbReference type="EMBL" id="LAZP02001258">
    <property type="protein sequence ID" value="PFH55059.1"/>
    <property type="molecule type" value="Genomic_DNA"/>
</dbReference>
<dbReference type="InterPro" id="IPR000086">
    <property type="entry name" value="NUDIX_hydrolase_dom"/>
</dbReference>
<reference evidence="3 4" key="2">
    <citation type="journal article" date="2017" name="Sci. Rep.">
        <title>Ant-infecting Ophiocordyceps genomes reveal a high diversity of potential behavioral manipulation genes and a possible major role for enterotoxins.</title>
        <authorList>
            <person name="de Bekker C."/>
            <person name="Ohm R.A."/>
            <person name="Evans H.C."/>
            <person name="Brachmann A."/>
            <person name="Hughes D.P."/>
        </authorList>
    </citation>
    <scope>NUCLEOTIDE SEQUENCE [LARGE SCALE GENOMIC DNA]</scope>
    <source>
        <strain evidence="3 4">SC16a</strain>
    </source>
</reference>
<dbReference type="CDD" id="cd03676">
    <property type="entry name" value="NUDIX_Tnr3_like"/>
    <property type="match status" value="1"/>
</dbReference>
<gene>
    <name evidence="3" type="ORF">XA68_10866</name>
</gene>
<feature type="domain" description="Nudix hydrolase" evidence="2">
    <location>
        <begin position="149"/>
        <end position="273"/>
    </location>
</feature>
<dbReference type="InterPro" id="IPR015797">
    <property type="entry name" value="NUDIX_hydrolase-like_dom_sf"/>
</dbReference>
<evidence type="ECO:0000259" key="2">
    <source>
        <dbReference type="PROSITE" id="PS51462"/>
    </source>
</evidence>
<dbReference type="PANTHER" id="PTHR13622">
    <property type="entry name" value="THIAMIN PYROPHOSPHOKINASE"/>
    <property type="match status" value="1"/>
</dbReference>
<dbReference type="PANTHER" id="PTHR13622:SF8">
    <property type="entry name" value="THIAMIN PYROPHOSPHOKINASE 1"/>
    <property type="match status" value="1"/>
</dbReference>
<dbReference type="Proteomes" id="UP000037136">
    <property type="component" value="Unassembled WGS sequence"/>
</dbReference>
<dbReference type="Gene3D" id="3.90.79.10">
    <property type="entry name" value="Nucleoside Triphosphate Pyrophosphohydrolase"/>
    <property type="match status" value="1"/>
</dbReference>